<evidence type="ECO:0000313" key="1">
    <source>
        <dbReference type="EMBL" id="KAG5677843.1"/>
    </source>
</evidence>
<dbReference type="Proteomes" id="UP001107558">
    <property type="component" value="Chromosome 2"/>
</dbReference>
<accession>A0A9J6C7Q9</accession>
<dbReference type="OrthoDB" id="7787241at2759"/>
<dbReference type="EMBL" id="JADBJN010000002">
    <property type="protein sequence ID" value="KAG5677843.1"/>
    <property type="molecule type" value="Genomic_DNA"/>
</dbReference>
<sequence>MMMVVTSAEITLKKNLPSFECLASYAKLQQIKNMPEAFDKVDYDSSVSECVSNRQNFISLIRTEIRSKINEAEILPKYSNCIYQKLTGSESFVHSIVKAAALEHLMEKDTEVSPLNITINKILDEINNSVTICRQAEEFGLDFDKLFNTPKNLTTREEYCIKKYLIKNNLIDVYLYEIDPNPHKVNVTGLNCEEMIRKSNEEIYDQLSFIYLKNPYLSNDEKVECAIEKFREAEYFDLMMKITALTTLNITLEQKTHERENFIEIFSNITSNIATC</sequence>
<dbReference type="AlphaFoldDB" id="A0A9J6C7Q9"/>
<name>A0A9J6C7Q9_POLVA</name>
<reference evidence="1" key="1">
    <citation type="submission" date="2021-03" db="EMBL/GenBank/DDBJ databases">
        <title>Chromosome level genome of the anhydrobiotic midge Polypedilum vanderplanki.</title>
        <authorList>
            <person name="Yoshida Y."/>
            <person name="Kikawada T."/>
            <person name="Gusev O."/>
        </authorList>
    </citation>
    <scope>NUCLEOTIDE SEQUENCE</scope>
    <source>
        <strain evidence="1">NIAS01</strain>
        <tissue evidence="1">Whole body or cell culture</tissue>
    </source>
</reference>
<comment type="caution">
    <text evidence="1">The sequence shown here is derived from an EMBL/GenBank/DDBJ whole genome shotgun (WGS) entry which is preliminary data.</text>
</comment>
<gene>
    <name evidence="1" type="ORF">PVAND_007565</name>
</gene>
<protein>
    <submittedName>
        <fullName evidence="1">Uncharacterized protein</fullName>
    </submittedName>
</protein>
<evidence type="ECO:0000313" key="2">
    <source>
        <dbReference type="Proteomes" id="UP001107558"/>
    </source>
</evidence>
<keyword evidence="2" id="KW-1185">Reference proteome</keyword>
<organism evidence="1 2">
    <name type="scientific">Polypedilum vanderplanki</name>
    <name type="common">Sleeping chironomid midge</name>
    <dbReference type="NCBI Taxonomy" id="319348"/>
    <lineage>
        <taxon>Eukaryota</taxon>
        <taxon>Metazoa</taxon>
        <taxon>Ecdysozoa</taxon>
        <taxon>Arthropoda</taxon>
        <taxon>Hexapoda</taxon>
        <taxon>Insecta</taxon>
        <taxon>Pterygota</taxon>
        <taxon>Neoptera</taxon>
        <taxon>Endopterygota</taxon>
        <taxon>Diptera</taxon>
        <taxon>Nematocera</taxon>
        <taxon>Chironomoidea</taxon>
        <taxon>Chironomidae</taxon>
        <taxon>Chironominae</taxon>
        <taxon>Polypedilum</taxon>
        <taxon>Polypedilum</taxon>
    </lineage>
</organism>
<proteinExistence type="predicted"/>